<feature type="compositionally biased region" description="Polar residues" evidence="1">
    <location>
        <begin position="223"/>
        <end position="235"/>
    </location>
</feature>
<dbReference type="InterPro" id="IPR010775">
    <property type="entry name" value="DUF1365"/>
</dbReference>
<dbReference type="Pfam" id="PF07103">
    <property type="entry name" value="DUF1365"/>
    <property type="match status" value="1"/>
</dbReference>
<keyword evidence="2" id="KW-1133">Transmembrane helix</keyword>
<evidence type="ECO:0000256" key="2">
    <source>
        <dbReference type="SAM" id="Phobius"/>
    </source>
</evidence>
<reference evidence="3" key="2">
    <citation type="submission" date="2023-05" db="EMBL/GenBank/DDBJ databases">
        <authorList>
            <consortium name="Lawrence Berkeley National Laboratory"/>
            <person name="Steindorff A."/>
            <person name="Hensen N."/>
            <person name="Bonometti L."/>
            <person name="Westerberg I."/>
            <person name="Brannstrom I.O."/>
            <person name="Guillou S."/>
            <person name="Cros-Aarteil S."/>
            <person name="Calhoun S."/>
            <person name="Haridas S."/>
            <person name="Kuo A."/>
            <person name="Mondo S."/>
            <person name="Pangilinan J."/>
            <person name="Riley R."/>
            <person name="Labutti K."/>
            <person name="Andreopoulos B."/>
            <person name="Lipzen A."/>
            <person name="Chen C."/>
            <person name="Yanf M."/>
            <person name="Daum C."/>
            <person name="Ng V."/>
            <person name="Clum A."/>
            <person name="Ohm R."/>
            <person name="Martin F."/>
            <person name="Silar P."/>
            <person name="Natvig D."/>
            <person name="Lalanne C."/>
            <person name="Gautier V."/>
            <person name="Ament-Velasquez S.L."/>
            <person name="Kruys A."/>
            <person name="Hutchinson M.I."/>
            <person name="Powell A.J."/>
            <person name="Barry K."/>
            <person name="Miller A.N."/>
            <person name="Grigoriev I.V."/>
            <person name="Debuchy R."/>
            <person name="Gladieux P."/>
            <person name="Thoren M.H."/>
            <person name="Johannesson H."/>
        </authorList>
    </citation>
    <scope>NUCLEOTIDE SEQUENCE</scope>
    <source>
        <strain evidence="3">CBS 731.68</strain>
    </source>
</reference>
<evidence type="ECO:0000256" key="1">
    <source>
        <dbReference type="SAM" id="MobiDB-lite"/>
    </source>
</evidence>
<organism evidence="3 4">
    <name type="scientific">Parathielavia appendiculata</name>
    <dbReference type="NCBI Taxonomy" id="2587402"/>
    <lineage>
        <taxon>Eukaryota</taxon>
        <taxon>Fungi</taxon>
        <taxon>Dikarya</taxon>
        <taxon>Ascomycota</taxon>
        <taxon>Pezizomycotina</taxon>
        <taxon>Sordariomycetes</taxon>
        <taxon>Sordariomycetidae</taxon>
        <taxon>Sordariales</taxon>
        <taxon>Chaetomiaceae</taxon>
        <taxon>Parathielavia</taxon>
    </lineage>
</organism>
<sequence>MTVCTRHLVRYLLGPVVFPTSLEATLSTSVLAFLLVRLLRVTRRKKNKTIQWNGPGSVLLFPCRTHHARLFPTKHAFSYSYLTVGIPVGFEDNAGGMVSVEAKGEPNHSPWIGLALRRPKAWFSIDPSDYLERGKSGLGLRGKLDEYLRTQGADPASYPYAYLVTAARFLGYQFNPVSFWYLYDADKRLAAMILEVNNTSDERRMYFLTAGDNKVGQDDGRQQTEANQGKRSPQPSGYCRPAFTQSWPKDFHVSPFNSRKGSYMVTASDPLSPCTHDKGSISVTITLLSSKGQPKIVSSLTAEGPPIDPCTMAAMQKLRFLASWWHVGLLTFPRILLEAARLLLHHKLRVWPRPEPLNGTISRRATWTERQLEPIFRRYLQHLLDQTPTPLSITYTAPGGMTTTASQLMMLSPSARQLMMLQQQQQQCSSHANTATEMESLELKVLTPVFYIGFVRYTNIDTVDALLSELDDDHTIWVSRRDLLARLAMNEPLGCSSKLKSLRSGYCWPGWKLIMRRAGMDIDRGGKGRGLSGMDAYVLECEDERVRRVYRWCVLRVLLAEKLALQSWGWLIVKLVLVPVFLVWGMASFLLFVVAR</sequence>
<dbReference type="Proteomes" id="UP001302602">
    <property type="component" value="Unassembled WGS sequence"/>
</dbReference>
<dbReference type="AlphaFoldDB" id="A0AAN6TVS1"/>
<name>A0AAN6TVS1_9PEZI</name>
<evidence type="ECO:0000313" key="3">
    <source>
        <dbReference type="EMBL" id="KAK4121120.1"/>
    </source>
</evidence>
<keyword evidence="2" id="KW-0472">Membrane</keyword>
<dbReference type="RefSeq" id="XP_062644891.1">
    <property type="nucleotide sequence ID" value="XM_062790707.1"/>
</dbReference>
<feature type="region of interest" description="Disordered" evidence="1">
    <location>
        <begin position="210"/>
        <end position="239"/>
    </location>
</feature>
<keyword evidence="4" id="KW-1185">Reference proteome</keyword>
<dbReference type="GeneID" id="87827477"/>
<proteinExistence type="predicted"/>
<dbReference type="PANTHER" id="PTHR33973:SF4">
    <property type="entry name" value="OS07G0153300 PROTEIN"/>
    <property type="match status" value="1"/>
</dbReference>
<feature type="transmembrane region" description="Helical" evidence="2">
    <location>
        <begin position="571"/>
        <end position="595"/>
    </location>
</feature>
<gene>
    <name evidence="3" type="ORF">N657DRAFT_624221</name>
</gene>
<keyword evidence="2" id="KW-0812">Transmembrane</keyword>
<protein>
    <submittedName>
        <fullName evidence="3">Uncharacterized protein</fullName>
    </submittedName>
</protein>
<dbReference type="EMBL" id="MU853235">
    <property type="protein sequence ID" value="KAK4121120.1"/>
    <property type="molecule type" value="Genomic_DNA"/>
</dbReference>
<reference evidence="3" key="1">
    <citation type="journal article" date="2023" name="Mol. Phylogenet. Evol.">
        <title>Genome-scale phylogeny and comparative genomics of the fungal order Sordariales.</title>
        <authorList>
            <person name="Hensen N."/>
            <person name="Bonometti L."/>
            <person name="Westerberg I."/>
            <person name="Brannstrom I.O."/>
            <person name="Guillou S."/>
            <person name="Cros-Aarteil S."/>
            <person name="Calhoun S."/>
            <person name="Haridas S."/>
            <person name="Kuo A."/>
            <person name="Mondo S."/>
            <person name="Pangilinan J."/>
            <person name="Riley R."/>
            <person name="LaButti K."/>
            <person name="Andreopoulos B."/>
            <person name="Lipzen A."/>
            <person name="Chen C."/>
            <person name="Yan M."/>
            <person name="Daum C."/>
            <person name="Ng V."/>
            <person name="Clum A."/>
            <person name="Steindorff A."/>
            <person name="Ohm R.A."/>
            <person name="Martin F."/>
            <person name="Silar P."/>
            <person name="Natvig D.O."/>
            <person name="Lalanne C."/>
            <person name="Gautier V."/>
            <person name="Ament-Velasquez S.L."/>
            <person name="Kruys A."/>
            <person name="Hutchinson M.I."/>
            <person name="Powell A.J."/>
            <person name="Barry K."/>
            <person name="Miller A.N."/>
            <person name="Grigoriev I.V."/>
            <person name="Debuchy R."/>
            <person name="Gladieux P."/>
            <person name="Hiltunen Thoren M."/>
            <person name="Johannesson H."/>
        </authorList>
    </citation>
    <scope>NUCLEOTIDE SEQUENCE</scope>
    <source>
        <strain evidence="3">CBS 731.68</strain>
    </source>
</reference>
<accession>A0AAN6TVS1</accession>
<comment type="caution">
    <text evidence="3">The sequence shown here is derived from an EMBL/GenBank/DDBJ whole genome shotgun (WGS) entry which is preliminary data.</text>
</comment>
<dbReference type="PANTHER" id="PTHR33973">
    <property type="entry name" value="OS07G0153300 PROTEIN"/>
    <property type="match status" value="1"/>
</dbReference>
<evidence type="ECO:0000313" key="4">
    <source>
        <dbReference type="Proteomes" id="UP001302602"/>
    </source>
</evidence>
<feature type="transmembrane region" description="Helical" evidence="2">
    <location>
        <begin position="16"/>
        <end position="39"/>
    </location>
</feature>